<dbReference type="InterPro" id="IPR032466">
    <property type="entry name" value="Metal_Hydrolase"/>
</dbReference>
<dbReference type="SMART" id="SM01230">
    <property type="entry name" value="Gln-synt_C"/>
    <property type="match status" value="1"/>
</dbReference>
<accession>A0ABR3GKP8</accession>
<organism evidence="5 6">
    <name type="scientific">Discina gigas</name>
    <dbReference type="NCBI Taxonomy" id="1032678"/>
    <lineage>
        <taxon>Eukaryota</taxon>
        <taxon>Fungi</taxon>
        <taxon>Dikarya</taxon>
        <taxon>Ascomycota</taxon>
        <taxon>Pezizomycotina</taxon>
        <taxon>Pezizomycetes</taxon>
        <taxon>Pezizales</taxon>
        <taxon>Discinaceae</taxon>
        <taxon>Discina</taxon>
    </lineage>
</organism>
<dbReference type="PANTHER" id="PTHR43383:SF2">
    <property type="entry name" value="AMIDOHYDROLASE 2 FAMILY PROTEIN"/>
    <property type="match status" value="1"/>
</dbReference>
<evidence type="ECO:0000313" key="5">
    <source>
        <dbReference type="EMBL" id="KAL0636508.1"/>
    </source>
</evidence>
<evidence type="ECO:0000256" key="1">
    <source>
        <dbReference type="ARBA" id="ARBA00021364"/>
    </source>
</evidence>
<reference evidence="5 6" key="1">
    <citation type="submission" date="2024-02" db="EMBL/GenBank/DDBJ databases">
        <title>Discinaceae phylogenomics.</title>
        <authorList>
            <person name="Dirks A.C."/>
            <person name="James T.Y."/>
        </authorList>
    </citation>
    <scope>NUCLEOTIDE SEQUENCE [LARGE SCALE GENOMIC DNA]</scope>
    <source>
        <strain evidence="5 6">ACD0624</strain>
    </source>
</reference>
<dbReference type="PROSITE" id="PS00181">
    <property type="entry name" value="GLNA_ATP"/>
    <property type="match status" value="1"/>
</dbReference>
<comment type="similarity">
    <text evidence="2 3">Belongs to the glutamine synthetase family.</text>
</comment>
<dbReference type="Gene3D" id="3.20.20.140">
    <property type="entry name" value="Metal-dependent hydrolases"/>
    <property type="match status" value="1"/>
</dbReference>
<dbReference type="Pfam" id="PF04909">
    <property type="entry name" value="Amidohydro_2"/>
    <property type="match status" value="1"/>
</dbReference>
<evidence type="ECO:0000256" key="2">
    <source>
        <dbReference type="PROSITE-ProRule" id="PRU01331"/>
    </source>
</evidence>
<dbReference type="EMBL" id="JBBBZM010000049">
    <property type="protein sequence ID" value="KAL0636508.1"/>
    <property type="molecule type" value="Genomic_DNA"/>
</dbReference>
<comment type="caution">
    <text evidence="5">The sequence shown here is derived from an EMBL/GenBank/DDBJ whole genome shotgun (WGS) entry which is preliminary data.</text>
</comment>
<dbReference type="Proteomes" id="UP001447188">
    <property type="component" value="Unassembled WGS sequence"/>
</dbReference>
<dbReference type="Pfam" id="PF00120">
    <property type="entry name" value="Gln-synt_C"/>
    <property type="match status" value="1"/>
</dbReference>
<dbReference type="Gene3D" id="3.10.20.70">
    <property type="entry name" value="Glutamine synthetase, N-terminal domain"/>
    <property type="match status" value="1"/>
</dbReference>
<dbReference type="InterPro" id="IPR008146">
    <property type="entry name" value="Gln_synth_cat_dom"/>
</dbReference>
<keyword evidence="6" id="KW-1185">Reference proteome</keyword>
<dbReference type="InterPro" id="IPR014746">
    <property type="entry name" value="Gln_synth/guanido_kin_cat_dom"/>
</dbReference>
<gene>
    <name evidence="5" type="ORF">Q9L58_004558</name>
</gene>
<feature type="domain" description="GS catalytic" evidence="4">
    <location>
        <begin position="543"/>
        <end position="870"/>
    </location>
</feature>
<name>A0ABR3GKP8_9PEZI</name>
<evidence type="ECO:0000256" key="3">
    <source>
        <dbReference type="RuleBase" id="RU000384"/>
    </source>
</evidence>
<dbReference type="PANTHER" id="PTHR43383">
    <property type="entry name" value="NODULIN 6"/>
    <property type="match status" value="1"/>
</dbReference>
<dbReference type="InterPro" id="IPR006680">
    <property type="entry name" value="Amidohydro-rel"/>
</dbReference>
<protein>
    <recommendedName>
        <fullName evidence="1">Glutamine synthetase</fullName>
    </recommendedName>
</protein>
<dbReference type="PROSITE" id="PS51987">
    <property type="entry name" value="GS_CATALYTIC"/>
    <property type="match status" value="1"/>
</dbReference>
<dbReference type="Gene3D" id="3.30.590.10">
    <property type="entry name" value="Glutamine synthetase/guanido kinase, catalytic domain"/>
    <property type="match status" value="1"/>
</dbReference>
<dbReference type="SUPFAM" id="SSF51556">
    <property type="entry name" value="Metallo-dependent hydrolases"/>
    <property type="match status" value="1"/>
</dbReference>
<sequence>MVSVPPLPPPPPPSSSVSDLRNIILTHPVIDNHAHNLLRASHLAAYPLESITTEASDEALHHVPHTLAHLRAVKQLACWMGCDPDWQAVKAKRATLNNLEWTKTCLAGTQCLLMDDGLDEETVENFSWHDQFTPEKTRRIVRIEKVAETVLQKFHKERPDEADLAELFNKWSAEFATVMRAALNDPNVAGFKSVVCYRTGLDVVLEEPMGVPLLEAFVAILRGVRNNSKYRIKEKVFNDFLVRETARFIGEYSEKKPLQFHTGLGDNDLNLLKANPAHLQPFISAYPDVPIVLLHSSYPYTREAGYLASSYSNVYLDFGEVFPMLSQDGQKSVFKQLLELTPTNKLVWSTDGHWFPETYALANTQMREVLSEVLVKRVTKGRMTVDQAIDLTRKLLFENSNKLYNLNLVPAFPGGLSVPLSAGSTAYSHPELHYFNQFLSKNPQVRFFRLQWLDYTSTMRLRMVTVTQMKKMVEKGVHLGVTMAIFSLLQNDWPTDDMSPVGQYLLVPDWASVRSCEGYSPGYASVMCWFRDENGGKEIGTCPRTVLSRAVRKANEEHGVQFLMGFEAEVVFLHRIQKDGVEEFRPISDVHGYATSRALMNKSMEILSECAEALEASGIEVQQFHPESADGQYEIVTGPLSPLESVDALYHMRETIVYIASKYDVRATFYPKPFNEQAGTAAHTHISISPPTLENEEGFFSGVLDSLRSICALTLPQSASYDRVKDGCWAGGTWVAWGEQNREVPLRRCSKENAHWEIKCVDGLSNMYLGMSGIIAAGCLGLTAKSKLPGTGCTHDPSKITSRERNGLGITKRIPKNLEEAFEALKENKKLREWIGEDAVKKYMVVKKGEKALLEGIPEGDRMRWLLERY</sequence>
<dbReference type="SUPFAM" id="SSF55931">
    <property type="entry name" value="Glutamine synthetase/guanido kinase"/>
    <property type="match status" value="1"/>
</dbReference>
<proteinExistence type="inferred from homology"/>
<evidence type="ECO:0000259" key="4">
    <source>
        <dbReference type="PROSITE" id="PS51987"/>
    </source>
</evidence>
<dbReference type="InterPro" id="IPR027303">
    <property type="entry name" value="Gln_synth_gly_rich_site"/>
</dbReference>
<evidence type="ECO:0000313" key="6">
    <source>
        <dbReference type="Proteomes" id="UP001447188"/>
    </source>
</evidence>
<dbReference type="InterPro" id="IPR036651">
    <property type="entry name" value="Gln_synt_N_sf"/>
</dbReference>